<reference evidence="3" key="1">
    <citation type="submission" date="2023-07" db="EMBL/GenBank/DDBJ databases">
        <authorList>
            <consortium name="AG Swart"/>
            <person name="Singh M."/>
            <person name="Singh A."/>
            <person name="Seah K."/>
            <person name="Emmerich C."/>
        </authorList>
    </citation>
    <scope>NUCLEOTIDE SEQUENCE</scope>
    <source>
        <strain evidence="3">DP1</strain>
    </source>
</reference>
<evidence type="ECO:0000256" key="2">
    <source>
        <dbReference type="SAM" id="MobiDB-lite"/>
    </source>
</evidence>
<feature type="coiled-coil region" evidence="1">
    <location>
        <begin position="212"/>
        <end position="320"/>
    </location>
</feature>
<keyword evidence="1" id="KW-0175">Coiled coil</keyword>
<evidence type="ECO:0000256" key="1">
    <source>
        <dbReference type="SAM" id="Coils"/>
    </source>
</evidence>
<evidence type="ECO:0000313" key="3">
    <source>
        <dbReference type="EMBL" id="CAI2385483.1"/>
    </source>
</evidence>
<keyword evidence="4" id="KW-1185">Reference proteome</keyword>
<feature type="coiled-coil region" evidence="1">
    <location>
        <begin position="576"/>
        <end position="729"/>
    </location>
</feature>
<gene>
    <name evidence="3" type="ORF">ECRASSUSDP1_LOCUS27049</name>
</gene>
<proteinExistence type="predicted"/>
<feature type="region of interest" description="Disordered" evidence="2">
    <location>
        <begin position="489"/>
        <end position="510"/>
    </location>
</feature>
<comment type="caution">
    <text evidence="3">The sequence shown here is derived from an EMBL/GenBank/DDBJ whole genome shotgun (WGS) entry which is preliminary data.</text>
</comment>
<name>A0AAD1Y5F0_EUPCR</name>
<accession>A0AAD1Y5F0</accession>
<evidence type="ECO:0000313" key="4">
    <source>
        <dbReference type="Proteomes" id="UP001295684"/>
    </source>
</evidence>
<dbReference type="AlphaFoldDB" id="A0AAD1Y5F0"/>
<sequence>MDSWKNLRLSISFLDAILEDGEDVNKQDLRMELKLTTGEIVTVGIGEEPVRLEVKSGYGVLRCGLNTFEGLFIGSVSFNVKTFMQLINNEITHWVSLKASAYNDDFDGIFGKDQNEKPRILMKYSAEALPDTPSPDLVVREHHTTIYESSGDSQFNKNSGLIPGKVFTKGNLKVSLERVRADPSKRKGANSKEEVVAFLSEVDPSELEKYMEAKTAELVEEVNNEKDQLNVEEEELIQKLQRIEKNQTDLTKDEKDLKNICDRAIVSLEDTRKHVQLVKEEENQERQRLIDEIKKLEAELDDVDRELEDAENEYEEVSIGIKKTKIIPEKSSGEDERLDALRIEADKLLNEIAISVRTGQVAPDFEIQRDENFLDDVDHDTQKLLEKESERYNVELDLLNLEDKCRKDDYTLDEKNHGISIKDANIQYHNSHLNALQNELARADEYYDQIISDFKRKIDEEAADIKDLEKELRNKKDERERLRQRTESLRNEYNNGSNGLGLNDQSYDYDSRNEEDIDDQIKRKLSQLEEAESKRKDAQGELDKIYKEWNTKLTQHVNNAYENSQNARDKDQLREIQRLIKENDDVARQVNSLLETFDFDIQGMTESLQRLRDEDAEILDNLRRAENAIQSKQHTIRYLDEKVLTLTQQLEALKAESEERKAHIEQLKVQIEAARKEINEAGDDDIGTDELERQLEMKQEEVRSLEEQVRNKEAQYDEWREKVNMKQKVISRRSKSRKKEYIPDPSDEADVIIADYVNQHQDPVPIHKVGYRNYIYGTRNIEVKEDRNKGCVVIQKTGEIMKLHEFLEYYSIPEKQRLDDLDQNEKVMISSVNY</sequence>
<dbReference type="Proteomes" id="UP001295684">
    <property type="component" value="Unassembled WGS sequence"/>
</dbReference>
<dbReference type="EMBL" id="CAMPGE010027897">
    <property type="protein sequence ID" value="CAI2385483.1"/>
    <property type="molecule type" value="Genomic_DNA"/>
</dbReference>
<protein>
    <submittedName>
        <fullName evidence="3">Uncharacterized protein</fullName>
    </submittedName>
</protein>
<organism evidence="3 4">
    <name type="scientific">Euplotes crassus</name>
    <dbReference type="NCBI Taxonomy" id="5936"/>
    <lineage>
        <taxon>Eukaryota</taxon>
        <taxon>Sar</taxon>
        <taxon>Alveolata</taxon>
        <taxon>Ciliophora</taxon>
        <taxon>Intramacronucleata</taxon>
        <taxon>Spirotrichea</taxon>
        <taxon>Hypotrichia</taxon>
        <taxon>Euplotida</taxon>
        <taxon>Euplotidae</taxon>
        <taxon>Moneuplotes</taxon>
    </lineage>
</organism>